<keyword evidence="4" id="KW-0012">Acyltransferase</keyword>
<dbReference type="PROSITE" id="PS51186">
    <property type="entry name" value="GNAT"/>
    <property type="match status" value="1"/>
</dbReference>
<dbReference type="InterPro" id="IPR000182">
    <property type="entry name" value="GNAT_dom"/>
</dbReference>
<comment type="similarity">
    <text evidence="1">Belongs to the acetyltransferase family. RimI subfamily.</text>
</comment>
<evidence type="ECO:0000313" key="7">
    <source>
        <dbReference type="Proteomes" id="UP000009875"/>
    </source>
</evidence>
<dbReference type="EMBL" id="AGXA01000022">
    <property type="protein sequence ID" value="EKU93225.1"/>
    <property type="molecule type" value="Genomic_DNA"/>
</dbReference>
<organism evidence="6 7">
    <name type="scientific">Alloiococcus otitis ATCC 51267</name>
    <dbReference type="NCBI Taxonomy" id="883081"/>
    <lineage>
        <taxon>Bacteria</taxon>
        <taxon>Bacillati</taxon>
        <taxon>Bacillota</taxon>
        <taxon>Bacilli</taxon>
        <taxon>Lactobacillales</taxon>
        <taxon>Carnobacteriaceae</taxon>
        <taxon>Alloiococcus</taxon>
    </lineage>
</organism>
<dbReference type="eggNOG" id="COG0456">
    <property type="taxonomic scope" value="Bacteria"/>
</dbReference>
<gene>
    <name evidence="6" type="ORF">HMPREF9698_01386</name>
</gene>
<dbReference type="NCBIfam" id="TIGR01575">
    <property type="entry name" value="rimI"/>
    <property type="match status" value="1"/>
</dbReference>
<dbReference type="InterPro" id="IPR006464">
    <property type="entry name" value="AcTrfase_RimI/Ard1"/>
</dbReference>
<evidence type="ECO:0000256" key="1">
    <source>
        <dbReference type="ARBA" id="ARBA00005395"/>
    </source>
</evidence>
<keyword evidence="7" id="KW-1185">Reference proteome</keyword>
<dbReference type="SUPFAM" id="SSF55729">
    <property type="entry name" value="Acyl-CoA N-acyltransferases (Nat)"/>
    <property type="match status" value="1"/>
</dbReference>
<feature type="domain" description="N-acetyltransferase" evidence="5">
    <location>
        <begin position="37"/>
        <end position="187"/>
    </location>
</feature>
<dbReference type="Proteomes" id="UP000009875">
    <property type="component" value="Unassembled WGS sequence"/>
</dbReference>
<evidence type="ECO:0000259" key="5">
    <source>
        <dbReference type="PROSITE" id="PS51186"/>
    </source>
</evidence>
<dbReference type="InterPro" id="IPR050680">
    <property type="entry name" value="YpeA/RimI_acetyltransf"/>
</dbReference>
<comment type="caution">
    <text evidence="6">The sequence shown here is derived from an EMBL/GenBank/DDBJ whole genome shotgun (WGS) entry which is preliminary data.</text>
</comment>
<accession>K9EVI3</accession>
<proteinExistence type="inferred from homology"/>
<dbReference type="PANTHER" id="PTHR43420">
    <property type="entry name" value="ACETYLTRANSFERASE"/>
    <property type="match status" value="1"/>
</dbReference>
<dbReference type="AlphaFoldDB" id="K9EVI3"/>
<reference evidence="6 7" key="1">
    <citation type="submission" date="2012-09" db="EMBL/GenBank/DDBJ databases">
        <title>The Genome Sequence of Alloiococcus otitis ATCC 51267.</title>
        <authorList>
            <consortium name="The Broad Institute Genome Sequencing Platform"/>
            <person name="Earl A."/>
            <person name="Ward D."/>
            <person name="Feldgarden M."/>
            <person name="Gevers D."/>
            <person name="Huys G."/>
            <person name="Walker B."/>
            <person name="Young S.K."/>
            <person name="Zeng Q."/>
            <person name="Gargeya S."/>
            <person name="Fitzgerald M."/>
            <person name="Haas B."/>
            <person name="Abouelleil A."/>
            <person name="Alvarado L."/>
            <person name="Arachchi H.M."/>
            <person name="Berlin A.M."/>
            <person name="Chapman S.B."/>
            <person name="Goldberg J."/>
            <person name="Griggs A."/>
            <person name="Gujja S."/>
            <person name="Hansen M."/>
            <person name="Howarth C."/>
            <person name="Imamovic A."/>
            <person name="Larimer J."/>
            <person name="McCowen C."/>
            <person name="Montmayeur A."/>
            <person name="Murphy C."/>
            <person name="Neiman D."/>
            <person name="Pearson M."/>
            <person name="Priest M."/>
            <person name="Roberts A."/>
            <person name="Saif S."/>
            <person name="Shea T."/>
            <person name="Sisk P."/>
            <person name="Sykes S."/>
            <person name="Wortman J."/>
            <person name="Nusbaum C."/>
            <person name="Birren B."/>
        </authorList>
    </citation>
    <scope>NUCLEOTIDE SEQUENCE [LARGE SCALE GENOMIC DNA]</scope>
    <source>
        <strain evidence="6 7">ATCC 51267</strain>
    </source>
</reference>
<evidence type="ECO:0000256" key="3">
    <source>
        <dbReference type="ARBA" id="ARBA00022679"/>
    </source>
</evidence>
<dbReference type="HOGENOM" id="CLU_013985_23_3_9"/>
<keyword evidence="2" id="KW-0963">Cytoplasm</keyword>
<dbReference type="STRING" id="883081.HMPREF9698_01386"/>
<evidence type="ECO:0000313" key="6">
    <source>
        <dbReference type="EMBL" id="EKU93225.1"/>
    </source>
</evidence>
<evidence type="ECO:0000256" key="4">
    <source>
        <dbReference type="ARBA" id="ARBA00023315"/>
    </source>
</evidence>
<sequence>MKNWIDQLQSWWTNIVGQVSLRDSSLPLIQESYTSQERVYQLKVGQKADAKSLVNLQETAYSPSEIWPESLLEREMSTKSNSLYLLLLYQDYPVAFIGAWIKGDNCHVSNLVVRPGYQRQGLGQFLLNQVEQVALNQNCHYYSLEVRESNHKAQKLYHKQGFETVGVKKEYYSNNREDGLAMVKQLILKD</sequence>
<dbReference type="Gene3D" id="3.40.630.30">
    <property type="match status" value="1"/>
</dbReference>
<protein>
    <submittedName>
        <fullName evidence="6">Ribosomal-protein-alanine acetyltransferase</fullName>
    </submittedName>
</protein>
<dbReference type="CDD" id="cd04301">
    <property type="entry name" value="NAT_SF"/>
    <property type="match status" value="1"/>
</dbReference>
<dbReference type="PANTHER" id="PTHR43420:SF44">
    <property type="entry name" value="ACETYLTRANSFERASE YPEA"/>
    <property type="match status" value="1"/>
</dbReference>
<evidence type="ECO:0000256" key="2">
    <source>
        <dbReference type="ARBA" id="ARBA00022490"/>
    </source>
</evidence>
<dbReference type="Pfam" id="PF00583">
    <property type="entry name" value="Acetyltransf_1"/>
    <property type="match status" value="1"/>
</dbReference>
<dbReference type="GO" id="GO:0008080">
    <property type="term" value="F:N-acetyltransferase activity"/>
    <property type="evidence" value="ECO:0007669"/>
    <property type="project" value="InterPro"/>
</dbReference>
<keyword evidence="3 6" id="KW-0808">Transferase</keyword>
<dbReference type="RefSeq" id="WP_003778438.1">
    <property type="nucleotide sequence ID" value="NZ_JH992960.1"/>
</dbReference>
<dbReference type="InterPro" id="IPR016181">
    <property type="entry name" value="Acyl_CoA_acyltransferase"/>
</dbReference>
<name>K9EVI3_9LACT</name>